<gene>
    <name evidence="2" type="ORF">GCM10007932_54720</name>
</gene>
<feature type="signal peptide" evidence="1">
    <location>
        <begin position="1"/>
        <end position="22"/>
    </location>
</feature>
<organism evidence="2 3">
    <name type="scientific">Vibrio penaeicida</name>
    <dbReference type="NCBI Taxonomy" id="104609"/>
    <lineage>
        <taxon>Bacteria</taxon>
        <taxon>Pseudomonadati</taxon>
        <taxon>Pseudomonadota</taxon>
        <taxon>Gammaproteobacteria</taxon>
        <taxon>Vibrionales</taxon>
        <taxon>Vibrionaceae</taxon>
        <taxon>Vibrio</taxon>
    </lineage>
</organism>
<evidence type="ECO:0000256" key="1">
    <source>
        <dbReference type="SAM" id="SignalP"/>
    </source>
</evidence>
<dbReference type="AlphaFoldDB" id="A0AAV5P0N5"/>
<reference evidence="3" key="1">
    <citation type="journal article" date="2019" name="Int. J. Syst. Evol. Microbiol.">
        <title>The Global Catalogue of Microorganisms (GCM) 10K type strain sequencing project: providing services to taxonomists for standard genome sequencing and annotation.</title>
        <authorList>
            <consortium name="The Broad Institute Genomics Platform"/>
            <consortium name="The Broad Institute Genome Sequencing Center for Infectious Disease"/>
            <person name="Wu L."/>
            <person name="Ma J."/>
        </authorList>
    </citation>
    <scope>NUCLEOTIDE SEQUENCE [LARGE SCALE GENOMIC DNA]</scope>
    <source>
        <strain evidence="3">NBRC 15640</strain>
    </source>
</reference>
<sequence>MKPFKILITSALLLSVSGFSFAAKDIHKSNVNYVYQLDSDATVFEFNSSVRNGCGSNLYRVKSPNEAVANRKFSLVLTAFTTNGNLAFHDREVCEGNRSVVAWVRLTR</sequence>
<comment type="caution">
    <text evidence="2">The sequence shown here is derived from an EMBL/GenBank/DDBJ whole genome shotgun (WGS) entry which is preliminary data.</text>
</comment>
<evidence type="ECO:0000313" key="3">
    <source>
        <dbReference type="Proteomes" id="UP001156690"/>
    </source>
</evidence>
<keyword evidence="3" id="KW-1185">Reference proteome</keyword>
<dbReference type="Proteomes" id="UP001156690">
    <property type="component" value="Unassembled WGS sequence"/>
</dbReference>
<proteinExistence type="predicted"/>
<feature type="chain" id="PRO_5043842835" description="DUF3718 domain-containing protein" evidence="1">
    <location>
        <begin position="23"/>
        <end position="108"/>
    </location>
</feature>
<evidence type="ECO:0008006" key="4">
    <source>
        <dbReference type="Google" id="ProtNLM"/>
    </source>
</evidence>
<dbReference type="RefSeq" id="WP_224055708.1">
    <property type="nucleotide sequence ID" value="NZ_AP025145.1"/>
</dbReference>
<evidence type="ECO:0000313" key="2">
    <source>
        <dbReference type="EMBL" id="GLQ76109.1"/>
    </source>
</evidence>
<keyword evidence="1" id="KW-0732">Signal</keyword>
<dbReference type="EMBL" id="BSNX01000075">
    <property type="protein sequence ID" value="GLQ76109.1"/>
    <property type="molecule type" value="Genomic_DNA"/>
</dbReference>
<name>A0AAV5P0N5_9VIBR</name>
<protein>
    <recommendedName>
        <fullName evidence="4">DUF3718 domain-containing protein</fullName>
    </recommendedName>
</protein>
<accession>A0AAV5P0N5</accession>